<dbReference type="Pfam" id="PF00907">
    <property type="entry name" value="T-box"/>
    <property type="match status" value="1"/>
</dbReference>
<dbReference type="PRINTS" id="PR00937">
    <property type="entry name" value="TBOX"/>
</dbReference>
<evidence type="ECO:0000256" key="2">
    <source>
        <dbReference type="ARBA" id="ARBA00023125"/>
    </source>
</evidence>
<keyword evidence="3" id="KW-0804">Transcription</keyword>
<reference evidence="9" key="1">
    <citation type="submission" date="2025-08" db="UniProtKB">
        <authorList>
            <consortium name="Ensembl"/>
        </authorList>
    </citation>
    <scope>IDENTIFICATION</scope>
</reference>
<comment type="subcellular location">
    <subcellularLocation>
        <location evidence="5">Nucleus</location>
    </subcellularLocation>
</comment>
<feature type="region of interest" description="Disordered" evidence="7">
    <location>
        <begin position="253"/>
        <end position="286"/>
    </location>
</feature>
<keyword evidence="10" id="KW-1185">Reference proteome</keyword>
<comment type="caution">
    <text evidence="5">Lacks conserved residue(s) required for the propagation of feature annotation.</text>
</comment>
<keyword evidence="1" id="KW-0805">Transcription regulation</keyword>
<dbReference type="InterPro" id="IPR001699">
    <property type="entry name" value="TF_T-box"/>
</dbReference>
<dbReference type="Gene3D" id="2.60.40.820">
    <property type="entry name" value="Transcription factor, T-box"/>
    <property type="match status" value="1"/>
</dbReference>
<dbReference type="GO" id="GO:0001756">
    <property type="term" value="P:somitogenesis"/>
    <property type="evidence" value="ECO:0007669"/>
    <property type="project" value="TreeGrafter"/>
</dbReference>
<keyword evidence="2 5" id="KW-0238">DNA-binding</keyword>
<evidence type="ECO:0000313" key="10">
    <source>
        <dbReference type="Proteomes" id="UP001108240"/>
    </source>
</evidence>
<dbReference type="GO" id="GO:0005634">
    <property type="term" value="C:nucleus"/>
    <property type="evidence" value="ECO:0007669"/>
    <property type="project" value="UniProtKB-SubCell"/>
</dbReference>
<evidence type="ECO:0000256" key="6">
    <source>
        <dbReference type="SAM" id="Coils"/>
    </source>
</evidence>
<name>A0A9J8DB53_CYPCA</name>
<dbReference type="SMART" id="SM00425">
    <property type="entry name" value="TBOX"/>
    <property type="match status" value="1"/>
</dbReference>
<dbReference type="InterPro" id="IPR036960">
    <property type="entry name" value="T-box_sf"/>
</dbReference>
<dbReference type="SUPFAM" id="SSF49417">
    <property type="entry name" value="p53-like transcription factors"/>
    <property type="match status" value="1"/>
</dbReference>
<dbReference type="GO" id="GO:0001708">
    <property type="term" value="P:cell fate specification"/>
    <property type="evidence" value="ECO:0007669"/>
    <property type="project" value="TreeGrafter"/>
</dbReference>
<evidence type="ECO:0000256" key="1">
    <source>
        <dbReference type="ARBA" id="ARBA00023015"/>
    </source>
</evidence>
<dbReference type="AlphaFoldDB" id="A0A9J8DB53"/>
<evidence type="ECO:0000259" key="8">
    <source>
        <dbReference type="PROSITE" id="PS50252"/>
    </source>
</evidence>
<evidence type="ECO:0000313" key="9">
    <source>
        <dbReference type="Ensembl" id="ENSCCRP00000179592.1"/>
    </source>
</evidence>
<dbReference type="InterPro" id="IPR046360">
    <property type="entry name" value="T-box_DNA-bd"/>
</dbReference>
<feature type="compositionally biased region" description="Low complexity" evidence="7">
    <location>
        <begin position="298"/>
        <end position="308"/>
    </location>
</feature>
<feature type="compositionally biased region" description="Low complexity" evidence="7">
    <location>
        <begin position="270"/>
        <end position="286"/>
    </location>
</feature>
<dbReference type="GO" id="GO:0045893">
    <property type="term" value="P:positive regulation of DNA-templated transcription"/>
    <property type="evidence" value="ECO:0007669"/>
    <property type="project" value="InterPro"/>
</dbReference>
<dbReference type="Ensembl" id="ENSCCRT00000120281.1">
    <property type="protein sequence ID" value="ENSCCRP00000179592.1"/>
    <property type="gene ID" value="ENSCCRG00000056611.1"/>
</dbReference>
<evidence type="ECO:0000256" key="3">
    <source>
        <dbReference type="ARBA" id="ARBA00023163"/>
    </source>
</evidence>
<feature type="domain" description="T-box" evidence="8">
    <location>
        <begin position="1"/>
        <end position="88"/>
    </location>
</feature>
<dbReference type="GO" id="GO:0000981">
    <property type="term" value="F:DNA-binding transcription factor activity, RNA polymerase II-specific"/>
    <property type="evidence" value="ECO:0007669"/>
    <property type="project" value="TreeGrafter"/>
</dbReference>
<protein>
    <submittedName>
        <fullName evidence="9">T-box transcription factor 6</fullName>
    </submittedName>
</protein>
<keyword evidence="4 5" id="KW-0539">Nucleus</keyword>
<dbReference type="GeneTree" id="ENSGT00940000160732"/>
<dbReference type="GO" id="GO:0000978">
    <property type="term" value="F:RNA polymerase II cis-regulatory region sequence-specific DNA binding"/>
    <property type="evidence" value="ECO:0007669"/>
    <property type="project" value="InterPro"/>
</dbReference>
<evidence type="ECO:0000256" key="7">
    <source>
        <dbReference type="SAM" id="MobiDB-lite"/>
    </source>
</evidence>
<evidence type="ECO:0000256" key="4">
    <source>
        <dbReference type="ARBA" id="ARBA00023242"/>
    </source>
</evidence>
<dbReference type="InterPro" id="IPR008967">
    <property type="entry name" value="p53-like_TF_DNA-bd_sf"/>
</dbReference>
<dbReference type="PANTHER" id="PTHR11267:SF197">
    <property type="entry name" value="T-BOX TRANSCRIPTION FACTOR TBX6"/>
    <property type="match status" value="1"/>
</dbReference>
<evidence type="ECO:0000256" key="5">
    <source>
        <dbReference type="PROSITE-ProRule" id="PRU00201"/>
    </source>
</evidence>
<proteinExistence type="predicted"/>
<sequence length="337" mass="36958">MSSHIWGQSNHQTGSTLCEDHPKIILHSLHRYQPRVHVIEARDVLMWGRAQHYFSFPETQFITVTAYQNSKITELKINSNPFAKGFRENGMNCKKQRNARLKRKITSCEEEYLDIESSDPCDSTELLPQSEEIPSSALSMINTTLPLTDSGFHIEVPSLSDQTVSDQPLVLGQAVLSSEIPSSMESQQQTASENNVNNTLMDGSGQMMGLSGYSSAFPSPQLSSSLPQLSSIYSVVSSTQSSELELPLSSTIPSPTYSSMPPSHYPGLNTSRTMPSSTTSSPGSLYPPISPQPAPLLILPSSSSGRPIPGQPKPSYAHKSTFPIHSPLFLSRFWVND</sequence>
<dbReference type="Proteomes" id="UP001108240">
    <property type="component" value="Unplaced"/>
</dbReference>
<organism evidence="9 10">
    <name type="scientific">Cyprinus carpio carpio</name>
    <dbReference type="NCBI Taxonomy" id="630221"/>
    <lineage>
        <taxon>Eukaryota</taxon>
        <taxon>Metazoa</taxon>
        <taxon>Chordata</taxon>
        <taxon>Craniata</taxon>
        <taxon>Vertebrata</taxon>
        <taxon>Euteleostomi</taxon>
        <taxon>Actinopterygii</taxon>
        <taxon>Neopterygii</taxon>
        <taxon>Teleostei</taxon>
        <taxon>Ostariophysi</taxon>
        <taxon>Cypriniformes</taxon>
        <taxon>Cyprinidae</taxon>
        <taxon>Cyprininae</taxon>
        <taxon>Cyprinus</taxon>
    </lineage>
</organism>
<reference evidence="9" key="2">
    <citation type="submission" date="2025-09" db="UniProtKB">
        <authorList>
            <consortium name="Ensembl"/>
        </authorList>
    </citation>
    <scope>IDENTIFICATION</scope>
</reference>
<dbReference type="GO" id="GO:0000785">
    <property type="term" value="C:chromatin"/>
    <property type="evidence" value="ECO:0007669"/>
    <property type="project" value="TreeGrafter"/>
</dbReference>
<keyword evidence="6" id="KW-0175">Coiled coil</keyword>
<accession>A0A9J8DB53</accession>
<feature type="region of interest" description="Disordered" evidence="7">
    <location>
        <begin position="298"/>
        <end position="317"/>
    </location>
</feature>
<dbReference type="GO" id="GO:0016331">
    <property type="term" value="P:morphogenesis of embryonic epithelium"/>
    <property type="evidence" value="ECO:0007669"/>
    <property type="project" value="TreeGrafter"/>
</dbReference>
<dbReference type="PANTHER" id="PTHR11267">
    <property type="entry name" value="T-BOX PROTEIN-RELATED"/>
    <property type="match status" value="1"/>
</dbReference>
<dbReference type="PROSITE" id="PS50252">
    <property type="entry name" value="TBOX_3"/>
    <property type="match status" value="1"/>
</dbReference>
<feature type="coiled-coil region" evidence="6">
    <location>
        <begin position="91"/>
        <end position="118"/>
    </location>
</feature>